<reference evidence="2" key="1">
    <citation type="submission" date="2017-03" db="EMBL/GenBank/DDBJ databases">
        <title>Phytopthora megakarya and P. palmivora, two closely related causual agents of cacao black pod achieved similar genome size and gene model numbers by different mechanisms.</title>
        <authorList>
            <person name="Ali S."/>
            <person name="Shao J."/>
            <person name="Larry D.J."/>
            <person name="Kronmiller B."/>
            <person name="Shen D."/>
            <person name="Strem M.D."/>
            <person name="Melnick R.L."/>
            <person name="Guiltinan M.J."/>
            <person name="Tyler B.M."/>
            <person name="Meinhardt L.W."/>
            <person name="Bailey B.A."/>
        </authorList>
    </citation>
    <scope>NUCLEOTIDE SEQUENCE [LARGE SCALE GENOMIC DNA]</scope>
    <source>
        <strain evidence="2">zdho120</strain>
    </source>
</reference>
<name>A0A225UDF6_9STRA</name>
<organism evidence="1 2">
    <name type="scientific">Phytophthora megakarya</name>
    <dbReference type="NCBI Taxonomy" id="4795"/>
    <lineage>
        <taxon>Eukaryota</taxon>
        <taxon>Sar</taxon>
        <taxon>Stramenopiles</taxon>
        <taxon>Oomycota</taxon>
        <taxon>Peronosporomycetes</taxon>
        <taxon>Peronosporales</taxon>
        <taxon>Peronosporaceae</taxon>
        <taxon>Phytophthora</taxon>
    </lineage>
</organism>
<proteinExistence type="predicted"/>
<protein>
    <submittedName>
        <fullName evidence="1">Uncharacterized protein</fullName>
    </submittedName>
</protein>
<dbReference type="AlphaFoldDB" id="A0A225UDF6"/>
<dbReference type="EMBL" id="NBNE01020658">
    <property type="protein sequence ID" value="OWY91267.1"/>
    <property type="molecule type" value="Genomic_DNA"/>
</dbReference>
<evidence type="ECO:0000313" key="2">
    <source>
        <dbReference type="Proteomes" id="UP000198211"/>
    </source>
</evidence>
<sequence length="59" mass="6344">MTEPNDDIFATHKKGIVIVLSRYGKELSVCVFSVGDNCAANTYQAKLIKVPLVGCTTIA</sequence>
<gene>
    <name evidence="1" type="ORF">PHMEG_00040224</name>
</gene>
<comment type="caution">
    <text evidence="1">The sequence shown here is derived from an EMBL/GenBank/DDBJ whole genome shotgun (WGS) entry which is preliminary data.</text>
</comment>
<accession>A0A225UDF6</accession>
<keyword evidence="2" id="KW-1185">Reference proteome</keyword>
<dbReference type="Proteomes" id="UP000198211">
    <property type="component" value="Unassembled WGS sequence"/>
</dbReference>
<evidence type="ECO:0000313" key="1">
    <source>
        <dbReference type="EMBL" id="OWY91267.1"/>
    </source>
</evidence>